<evidence type="ECO:0000256" key="1">
    <source>
        <dbReference type="ARBA" id="ARBA00022801"/>
    </source>
</evidence>
<dbReference type="GO" id="GO:0002100">
    <property type="term" value="P:tRNA wobble adenosine to inosine editing"/>
    <property type="evidence" value="ECO:0007669"/>
    <property type="project" value="TreeGrafter"/>
</dbReference>
<evidence type="ECO:0000313" key="5">
    <source>
        <dbReference type="Proteomes" id="UP001281614"/>
    </source>
</evidence>
<dbReference type="GO" id="GO:0005737">
    <property type="term" value="C:cytoplasm"/>
    <property type="evidence" value="ECO:0007669"/>
    <property type="project" value="TreeGrafter"/>
</dbReference>
<dbReference type="Proteomes" id="UP001281614">
    <property type="component" value="Unassembled WGS sequence"/>
</dbReference>
<keyword evidence="5" id="KW-1185">Reference proteome</keyword>
<accession>A0AAD9YNU3</accession>
<dbReference type="CDD" id="cd01285">
    <property type="entry name" value="nucleoside_deaminase"/>
    <property type="match status" value="1"/>
</dbReference>
<evidence type="ECO:0000256" key="2">
    <source>
        <dbReference type="SAM" id="MobiDB-lite"/>
    </source>
</evidence>
<proteinExistence type="predicted"/>
<organism evidence="4 5">
    <name type="scientific">Colletotrichum kahawae</name>
    <name type="common">Coffee berry disease fungus</name>
    <dbReference type="NCBI Taxonomy" id="34407"/>
    <lineage>
        <taxon>Eukaryota</taxon>
        <taxon>Fungi</taxon>
        <taxon>Dikarya</taxon>
        <taxon>Ascomycota</taxon>
        <taxon>Pezizomycotina</taxon>
        <taxon>Sordariomycetes</taxon>
        <taxon>Hypocreomycetidae</taxon>
        <taxon>Glomerellales</taxon>
        <taxon>Glomerellaceae</taxon>
        <taxon>Colletotrichum</taxon>
        <taxon>Colletotrichum gloeosporioides species complex</taxon>
    </lineage>
</organism>
<dbReference type="Pfam" id="PF00383">
    <property type="entry name" value="dCMP_cyt_deam_1"/>
    <property type="match status" value="1"/>
</dbReference>
<dbReference type="GO" id="GO:0005634">
    <property type="term" value="C:nucleus"/>
    <property type="evidence" value="ECO:0007669"/>
    <property type="project" value="TreeGrafter"/>
</dbReference>
<feature type="compositionally biased region" description="Low complexity" evidence="2">
    <location>
        <begin position="377"/>
        <end position="399"/>
    </location>
</feature>
<dbReference type="PROSITE" id="PS51747">
    <property type="entry name" value="CYT_DCMP_DEAMINASES_2"/>
    <property type="match status" value="1"/>
</dbReference>
<dbReference type="InterPro" id="IPR016193">
    <property type="entry name" value="Cytidine_deaminase-like"/>
</dbReference>
<comment type="caution">
    <text evidence="4">The sequence shown here is derived from an EMBL/GenBank/DDBJ whole genome shotgun (WGS) entry which is preliminary data.</text>
</comment>
<feature type="compositionally biased region" description="Pro residues" evidence="2">
    <location>
        <begin position="63"/>
        <end position="79"/>
    </location>
</feature>
<dbReference type="AlphaFoldDB" id="A0AAD9YNU3"/>
<evidence type="ECO:0000313" key="4">
    <source>
        <dbReference type="EMBL" id="KAK2771302.1"/>
    </source>
</evidence>
<keyword evidence="1" id="KW-0378">Hydrolase</keyword>
<name>A0AAD9YNU3_COLKA</name>
<feature type="region of interest" description="Disordered" evidence="2">
    <location>
        <begin position="160"/>
        <end position="181"/>
    </location>
</feature>
<dbReference type="EMBL" id="VYYT01000082">
    <property type="protein sequence ID" value="KAK2771302.1"/>
    <property type="molecule type" value="Genomic_DNA"/>
</dbReference>
<reference evidence="4" key="1">
    <citation type="submission" date="2023-02" db="EMBL/GenBank/DDBJ databases">
        <title>Colletotrichum kahawae CIFC_Que2 genome sequencing and assembly.</title>
        <authorList>
            <person name="Baroncelli R."/>
        </authorList>
    </citation>
    <scope>NUCLEOTIDE SEQUENCE</scope>
    <source>
        <strain evidence="4">CIFC_Que2</strain>
    </source>
</reference>
<dbReference type="PANTHER" id="PTHR11079:SF149">
    <property type="entry name" value="TRNA-SPECIFIC ADENOSINE DEAMINASE 2"/>
    <property type="match status" value="1"/>
</dbReference>
<dbReference type="Gene3D" id="3.40.140.10">
    <property type="entry name" value="Cytidine Deaminase, domain 2"/>
    <property type="match status" value="1"/>
</dbReference>
<gene>
    <name evidence="4" type="ORF">CKAH01_14362</name>
</gene>
<feature type="compositionally biased region" description="Polar residues" evidence="2">
    <location>
        <begin position="360"/>
        <end position="369"/>
    </location>
</feature>
<dbReference type="GO" id="GO:0052717">
    <property type="term" value="F:tRNA-specific adenosine-34 deaminase activity"/>
    <property type="evidence" value="ECO:0007669"/>
    <property type="project" value="TreeGrafter"/>
</dbReference>
<feature type="region of interest" description="Disordered" evidence="2">
    <location>
        <begin position="1"/>
        <end position="110"/>
    </location>
</feature>
<sequence>MAGIDEPATMGNMKKAPSTTKSTPDDSESEEKRMQRFSTTGKFLQTVFARLKSPFSPNTKSPPTLPLTAPSPSPSPPSAPAASSQSQSSLAGEQDLPPSLEQPKMADVTPRTTISHIRDSAGNPQSPKTMTALALACDKEDQVPSAAVVAPTAALTRLSVDDAASRPRSSGSFNRDPYTPTGEKRIHQVFMDQALDMARLALRTNETPVGCVLVHKGAVVARGMNATNVTRNGTRHAEFMALSALLSYGAGKSEKLADDQLDLHADQRSKSDTQDDDDSDLFPMDDDYVRNGHLYPYGQKLHRDPQVARPIVRECILYVTVEPCVMCAGLLRQLGIKKVYFGAVNDKFGGTGGVFSIHKNSADSSSSAPATKPLQVSTNASNMSRPSSSSSNKGMMMGNRQVTDQPGDGGNVERGFEAEGGWGRDEAVSLLRRFYVQENGRAPVPRKKEGRAARLAAMEQAGSEAGTTAPAVSTDAEAASPHDTQDGPATGTIATLGNIEDVST</sequence>
<feature type="domain" description="CMP/dCMP-type deaminase" evidence="3">
    <location>
        <begin position="185"/>
        <end position="368"/>
    </location>
</feature>
<dbReference type="SUPFAM" id="SSF53927">
    <property type="entry name" value="Cytidine deaminase-like"/>
    <property type="match status" value="1"/>
</dbReference>
<feature type="compositionally biased region" description="Low complexity" evidence="2">
    <location>
        <begin position="80"/>
        <end position="91"/>
    </location>
</feature>
<feature type="region of interest" description="Disordered" evidence="2">
    <location>
        <begin position="443"/>
        <end position="504"/>
    </location>
</feature>
<protein>
    <submittedName>
        <fullName evidence="4">tRNA-specific adenosine deaminase</fullName>
    </submittedName>
</protein>
<dbReference type="PANTHER" id="PTHR11079">
    <property type="entry name" value="CYTOSINE DEAMINASE FAMILY MEMBER"/>
    <property type="match status" value="1"/>
</dbReference>
<evidence type="ECO:0000259" key="3">
    <source>
        <dbReference type="PROSITE" id="PS51747"/>
    </source>
</evidence>
<dbReference type="InterPro" id="IPR002125">
    <property type="entry name" value="CMP_dCMP_dom"/>
</dbReference>
<feature type="region of interest" description="Disordered" evidence="2">
    <location>
        <begin position="360"/>
        <end position="418"/>
    </location>
</feature>